<evidence type="ECO:0000313" key="1">
    <source>
        <dbReference type="EMBL" id="WDF83420.1"/>
    </source>
</evidence>
<gene>
    <name evidence="1" type="ORF">PQ472_04035</name>
</gene>
<keyword evidence="2" id="KW-1185">Reference proteome</keyword>
<evidence type="ECO:0000313" key="2">
    <source>
        <dbReference type="Proteomes" id="UP001220377"/>
    </source>
</evidence>
<dbReference type="RefSeq" id="WP_274261581.1">
    <property type="nucleotide sequence ID" value="NZ_CP117884.1"/>
</dbReference>
<dbReference type="Proteomes" id="UP001220377">
    <property type="component" value="Chromosome"/>
</dbReference>
<reference evidence="1 2" key="1">
    <citation type="submission" date="2023-02" db="EMBL/GenBank/DDBJ databases">
        <title>Genome sequence of Lacticaseibacillus sp. KACC 23028.</title>
        <authorList>
            <person name="Kim S."/>
            <person name="Heo J."/>
            <person name="Kwon S.-W."/>
        </authorList>
    </citation>
    <scope>NUCLEOTIDE SEQUENCE [LARGE SCALE GENOMIC DNA]</scope>
    <source>
        <strain evidence="1 2">KACC 23028</strain>
    </source>
</reference>
<accession>A0ABY7WWA6</accession>
<sequence>MAEAGDYQTFDLIQEIERQDGTSYYELGNVYMNGVAERCALDGYIKSVRIVQMNIPHGTAVRAYEKYINDTYTMPSLHPDHWEEWDKPEGKIKDAYEEILQNNHIA</sequence>
<name>A0ABY7WWA6_9LACO</name>
<proteinExistence type="predicted"/>
<organism evidence="1 2">
    <name type="scientific">Lacticaseibacillus pabuli</name>
    <dbReference type="NCBI Taxonomy" id="3025672"/>
    <lineage>
        <taxon>Bacteria</taxon>
        <taxon>Bacillati</taxon>
        <taxon>Bacillota</taxon>
        <taxon>Bacilli</taxon>
        <taxon>Lactobacillales</taxon>
        <taxon>Lactobacillaceae</taxon>
        <taxon>Lacticaseibacillus</taxon>
    </lineage>
</organism>
<protein>
    <submittedName>
        <fullName evidence="1">Uncharacterized protein</fullName>
    </submittedName>
</protein>
<dbReference type="EMBL" id="CP117884">
    <property type="protein sequence ID" value="WDF83420.1"/>
    <property type="molecule type" value="Genomic_DNA"/>
</dbReference>